<feature type="domain" description="Dienelactone hydrolase" evidence="1">
    <location>
        <begin position="23"/>
        <end position="232"/>
    </location>
</feature>
<dbReference type="Proteomes" id="UP000321261">
    <property type="component" value="Unassembled WGS sequence"/>
</dbReference>
<gene>
    <name evidence="2" type="ORF">FHX44_115671</name>
</gene>
<dbReference type="InterPro" id="IPR029058">
    <property type="entry name" value="AB_hydrolase_fold"/>
</dbReference>
<dbReference type="InterPro" id="IPR051049">
    <property type="entry name" value="Dienelactone_hydrolase-like"/>
</dbReference>
<dbReference type="PANTHER" id="PTHR46623:SF6">
    <property type="entry name" value="ALPHA_BETA-HYDROLASES SUPERFAMILY PROTEIN"/>
    <property type="match status" value="1"/>
</dbReference>
<dbReference type="PANTHER" id="PTHR46623">
    <property type="entry name" value="CARBOXYMETHYLENEBUTENOLIDASE-RELATED"/>
    <property type="match status" value="1"/>
</dbReference>
<keyword evidence="3" id="KW-1185">Reference proteome</keyword>
<dbReference type="OrthoDB" id="5902829at2"/>
<protein>
    <submittedName>
        <fullName evidence="2">Carboxymethylenebutenolidase</fullName>
    </submittedName>
</protein>
<dbReference type="InterPro" id="IPR002925">
    <property type="entry name" value="Dienelactn_hydro"/>
</dbReference>
<comment type="caution">
    <text evidence="2">The sequence shown here is derived from an EMBL/GenBank/DDBJ whole genome shotgun (WGS) entry which is preliminary data.</text>
</comment>
<dbReference type="EMBL" id="VIWU01000001">
    <property type="protein sequence ID" value="TWF79737.1"/>
    <property type="molecule type" value="Genomic_DNA"/>
</dbReference>
<dbReference type="AlphaFoldDB" id="A0A561SY00"/>
<accession>A0A561SY00</accession>
<dbReference type="GO" id="GO:0016787">
    <property type="term" value="F:hydrolase activity"/>
    <property type="evidence" value="ECO:0007669"/>
    <property type="project" value="InterPro"/>
</dbReference>
<evidence type="ECO:0000313" key="2">
    <source>
        <dbReference type="EMBL" id="TWF79737.1"/>
    </source>
</evidence>
<dbReference type="SUPFAM" id="SSF53474">
    <property type="entry name" value="alpha/beta-Hydrolases"/>
    <property type="match status" value="1"/>
</dbReference>
<dbReference type="Pfam" id="PF01738">
    <property type="entry name" value="DLH"/>
    <property type="match status" value="1"/>
</dbReference>
<proteinExistence type="predicted"/>
<sequence>MWAVTENPLQNVTFPSNGGTAHGYLAVPASGSGPGVVVIQEWWGLTNHIADVTNRLAAEGFVALAPDLYGGTTTHDAAEAGELMQKLPVQQAARDLAGAVDHLLGHEAVTSRKVGAVGFCMGGGFVLVLAAQQGDKIGAAVPFYGVLGEDYPSFSGLTAPLLGHFGEQDDYANPEAVRALAARIEDESGVQPEFHTYPAGHAFFNDENHLGTYDAEQAQIAWDRTVAFLRTHLA</sequence>
<reference evidence="2 3" key="1">
    <citation type="submission" date="2019-06" db="EMBL/GenBank/DDBJ databases">
        <title>Sequencing the genomes of 1000 actinobacteria strains.</title>
        <authorList>
            <person name="Klenk H.-P."/>
        </authorList>
    </citation>
    <scope>NUCLEOTIDE SEQUENCE [LARGE SCALE GENOMIC DNA]</scope>
    <source>
        <strain evidence="2 3">DSM 45671</strain>
    </source>
</reference>
<name>A0A561SY00_9PSEU</name>
<evidence type="ECO:0000313" key="3">
    <source>
        <dbReference type="Proteomes" id="UP000321261"/>
    </source>
</evidence>
<organism evidence="2 3">
    <name type="scientific">Pseudonocardia hierapolitana</name>
    <dbReference type="NCBI Taxonomy" id="1128676"/>
    <lineage>
        <taxon>Bacteria</taxon>
        <taxon>Bacillati</taxon>
        <taxon>Actinomycetota</taxon>
        <taxon>Actinomycetes</taxon>
        <taxon>Pseudonocardiales</taxon>
        <taxon>Pseudonocardiaceae</taxon>
        <taxon>Pseudonocardia</taxon>
    </lineage>
</organism>
<evidence type="ECO:0000259" key="1">
    <source>
        <dbReference type="Pfam" id="PF01738"/>
    </source>
</evidence>
<dbReference type="Gene3D" id="3.40.50.1820">
    <property type="entry name" value="alpha/beta hydrolase"/>
    <property type="match status" value="1"/>
</dbReference>